<reference evidence="2" key="1">
    <citation type="submission" date="2014-05" db="EMBL/GenBank/DDBJ databases">
        <authorList>
            <person name="Chronopoulou M."/>
        </authorList>
    </citation>
    <scope>NUCLEOTIDE SEQUENCE</scope>
    <source>
        <tissue evidence="2">Whole organism</tissue>
    </source>
</reference>
<protein>
    <submittedName>
        <fullName evidence="2">Uncharacterized protein</fullName>
    </submittedName>
</protein>
<proteinExistence type="predicted"/>
<keyword evidence="1" id="KW-0472">Membrane</keyword>
<keyword evidence="1" id="KW-0812">Transmembrane</keyword>
<feature type="transmembrane region" description="Helical" evidence="1">
    <location>
        <begin position="57"/>
        <end position="75"/>
    </location>
</feature>
<evidence type="ECO:0000313" key="2">
    <source>
        <dbReference type="EMBL" id="CDW24026.1"/>
    </source>
</evidence>
<dbReference type="EMBL" id="HACA01006665">
    <property type="protein sequence ID" value="CDW24026.1"/>
    <property type="molecule type" value="Transcribed_RNA"/>
</dbReference>
<dbReference type="AlphaFoldDB" id="A0A0K2TEZ4"/>
<keyword evidence="1" id="KW-1133">Transmembrane helix</keyword>
<organism evidence="2">
    <name type="scientific">Lepeophtheirus salmonis</name>
    <name type="common">Salmon louse</name>
    <name type="synonym">Caligus salmonis</name>
    <dbReference type="NCBI Taxonomy" id="72036"/>
    <lineage>
        <taxon>Eukaryota</taxon>
        <taxon>Metazoa</taxon>
        <taxon>Ecdysozoa</taxon>
        <taxon>Arthropoda</taxon>
        <taxon>Crustacea</taxon>
        <taxon>Multicrustacea</taxon>
        <taxon>Hexanauplia</taxon>
        <taxon>Copepoda</taxon>
        <taxon>Siphonostomatoida</taxon>
        <taxon>Caligidae</taxon>
        <taxon>Lepeophtheirus</taxon>
    </lineage>
</organism>
<evidence type="ECO:0000256" key="1">
    <source>
        <dbReference type="SAM" id="Phobius"/>
    </source>
</evidence>
<name>A0A0K2TEZ4_LEPSM</name>
<accession>A0A0K2TEZ4</accession>
<sequence length="107" mass="12610">MHLHSAIIHLLNMDFINYFWSSNLHKAYRTFMVTCAHMAISKILKSLLNCSNSTCKVIIIFIKLLFSLLGCFVVHKVMFNQPTKLFFIHFLKITSLCRFKQMPNRKK</sequence>